<sequence length="586" mass="58994">MAIVATHVAAVQELYVAYFGRPADPAGLDYWTNIVEAQGSTAAVSATFAASPEYIVSYFGKTNGQIVDQIYTNLFGRTADTAGRAYWVNLLNNGTIKVDTIVAEVAAAALTTDAEIIENKVAAATAFTAAVDTDAEIAGYNGTAAVTLAKAFITGVTTDASLATAIATANLNAKVAEVVKAGTPFTVTAGLAAYETAQDNLADFVEEHDGATSVTLTADVDAAVGVVDGLVAGTYTGAAAGVQAALLAEQVRLNNVALTTANTELTNANAAAAAVSSALVAAIANKRSATVANEEAIEAAAASQVELDVAQASLNARVGGTLDVTPVAAPATGTTPVVTFENTDGDTVNLISINARGNLVLATGVTEADYPGVTALRDALATDIAADVDAGLAATALTQASNEPVLTANAAVVTRVETAVTGVENAQTAIETLTDAVADLTEARADLAEFNALTKAVTDAGAAFTAAGYVAPKFLEVDGPQAATSGSDIFVLGDADTVSITSFGRSGSDSLFIGSQFTLNTGDLDAGNDAVMEVFFIQNGTRTEVHVEQAAYGSDSGAVSVITLIGVDADDLQLSNGIISLKAPTA</sequence>
<evidence type="ECO:0000313" key="3">
    <source>
        <dbReference type="Proteomes" id="UP000180246"/>
    </source>
</evidence>
<reference evidence="2 3" key="1">
    <citation type="submission" date="2014-10" db="EMBL/GenBank/DDBJ databases">
        <authorList>
            <person name="Seo M.-J."/>
            <person name="Seok Y.J."/>
            <person name="Cha I.-T."/>
        </authorList>
    </citation>
    <scope>NUCLEOTIDE SEQUENCE [LARGE SCALE GENOMIC DNA]</scope>
    <source>
        <strain evidence="2 3">NEU</strain>
    </source>
</reference>
<dbReference type="EMBL" id="JRYB01000001">
    <property type="protein sequence ID" value="OIJ43978.1"/>
    <property type="molecule type" value="Genomic_DNA"/>
</dbReference>
<evidence type="ECO:0000259" key="1">
    <source>
        <dbReference type="Pfam" id="PF13946"/>
    </source>
</evidence>
<organism evidence="2 3">
    <name type="scientific">Massilia timonae</name>
    <dbReference type="NCBI Taxonomy" id="47229"/>
    <lineage>
        <taxon>Bacteria</taxon>
        <taxon>Pseudomonadati</taxon>
        <taxon>Pseudomonadota</taxon>
        <taxon>Betaproteobacteria</taxon>
        <taxon>Burkholderiales</taxon>
        <taxon>Oxalobacteraceae</taxon>
        <taxon>Telluria group</taxon>
        <taxon>Massilia</taxon>
    </lineage>
</organism>
<dbReference type="RefSeq" id="WP_071361471.1">
    <property type="nucleotide sequence ID" value="NZ_JRYB01000001.1"/>
</dbReference>
<proteinExistence type="predicted"/>
<gene>
    <name evidence="2" type="ORF">LO55_2201</name>
</gene>
<dbReference type="AlphaFoldDB" id="A0A1S2NG15"/>
<protein>
    <recommendedName>
        <fullName evidence="1">DUF4214 domain-containing protein</fullName>
    </recommendedName>
</protein>
<evidence type="ECO:0000313" key="2">
    <source>
        <dbReference type="EMBL" id="OIJ43978.1"/>
    </source>
</evidence>
<dbReference type="InterPro" id="IPR025282">
    <property type="entry name" value="DUF4214"/>
</dbReference>
<dbReference type="Pfam" id="PF13946">
    <property type="entry name" value="DUF4214"/>
    <property type="match status" value="1"/>
</dbReference>
<name>A0A1S2NG15_9BURK</name>
<dbReference type="Proteomes" id="UP000180246">
    <property type="component" value="Unassembled WGS sequence"/>
</dbReference>
<accession>A0A1S2NG15</accession>
<comment type="caution">
    <text evidence="2">The sequence shown here is derived from an EMBL/GenBank/DDBJ whole genome shotgun (WGS) entry which is preliminary data.</text>
</comment>
<feature type="domain" description="DUF4214" evidence="1">
    <location>
        <begin position="47"/>
        <end position="101"/>
    </location>
</feature>